<dbReference type="EMBL" id="JARBJD010000043">
    <property type="protein sequence ID" value="KAK2957852.1"/>
    <property type="molecule type" value="Genomic_DNA"/>
</dbReference>
<dbReference type="Proteomes" id="UP001281761">
    <property type="component" value="Unassembled WGS sequence"/>
</dbReference>
<reference evidence="1 2" key="1">
    <citation type="journal article" date="2022" name="bioRxiv">
        <title>Genomics of Preaxostyla Flagellates Illuminates Evolutionary Transitions and the Path Towards Mitochondrial Loss.</title>
        <authorList>
            <person name="Novak L.V.F."/>
            <person name="Treitli S.C."/>
            <person name="Pyrih J."/>
            <person name="Halakuc P."/>
            <person name="Pipaliya S.V."/>
            <person name="Vacek V."/>
            <person name="Brzon O."/>
            <person name="Soukal P."/>
            <person name="Eme L."/>
            <person name="Dacks J.B."/>
            <person name="Karnkowska A."/>
            <person name="Elias M."/>
            <person name="Hampl V."/>
        </authorList>
    </citation>
    <scope>NUCLEOTIDE SEQUENCE [LARGE SCALE GENOMIC DNA]</scope>
    <source>
        <strain evidence="1">NAU3</strain>
        <tissue evidence="1">Gut</tissue>
    </source>
</reference>
<evidence type="ECO:0000313" key="1">
    <source>
        <dbReference type="EMBL" id="KAK2957852.1"/>
    </source>
</evidence>
<protein>
    <submittedName>
        <fullName evidence="1">Uncharacterized protein</fullName>
    </submittedName>
</protein>
<keyword evidence="2" id="KW-1185">Reference proteome</keyword>
<sequence>MSYYSSTIALSYLVESDLITKVLATARIYSLPIAGNEMIFDRLIKIIVECLDLTSPLSLQQLGITAAVDKSNHREMIFQKVVIPSFIKIGPFHCPTLEFVLASPIVMAISSCLSIVEDDSQTRIELEFINSSLKEYKKQGPEVTQSGRRMMRALFLEGFEDTLEQRLKHGDYDVEMVRCCHSISKLLGANVEIPDH</sequence>
<name>A0ABQ9Y281_9EUKA</name>
<proteinExistence type="predicted"/>
<evidence type="ECO:0000313" key="2">
    <source>
        <dbReference type="Proteomes" id="UP001281761"/>
    </source>
</evidence>
<comment type="caution">
    <text evidence="1">The sequence shown here is derived from an EMBL/GenBank/DDBJ whole genome shotgun (WGS) entry which is preliminary data.</text>
</comment>
<accession>A0ABQ9Y281</accession>
<gene>
    <name evidence="1" type="ORF">BLNAU_7286</name>
</gene>
<organism evidence="1 2">
    <name type="scientific">Blattamonas nauphoetae</name>
    <dbReference type="NCBI Taxonomy" id="2049346"/>
    <lineage>
        <taxon>Eukaryota</taxon>
        <taxon>Metamonada</taxon>
        <taxon>Preaxostyla</taxon>
        <taxon>Oxymonadida</taxon>
        <taxon>Blattamonas</taxon>
    </lineage>
</organism>